<comment type="subcellular location">
    <subcellularLocation>
        <location evidence="1 9">Nucleus</location>
    </subcellularLocation>
</comment>
<dbReference type="Pfam" id="PF21539">
    <property type="entry name" value="Med15_C"/>
    <property type="match status" value="1"/>
</dbReference>
<keyword evidence="7 9" id="KW-0539">Nucleus</keyword>
<dbReference type="OrthoDB" id="10055322at2759"/>
<feature type="domain" description="Mediator of RNA polymerase II transcription subunit 15 N-terminal" evidence="11">
    <location>
        <begin position="4"/>
        <end position="70"/>
    </location>
</feature>
<keyword evidence="6 9" id="KW-0804">Transcription</keyword>
<evidence type="ECO:0000259" key="12">
    <source>
        <dbReference type="Pfam" id="PF21538"/>
    </source>
</evidence>
<dbReference type="InterPro" id="IPR019087">
    <property type="entry name" value="Med15_N"/>
</dbReference>
<keyword evidence="5 9" id="KW-0010">Activator</keyword>
<keyword evidence="4 9" id="KW-0805">Transcription regulation</keyword>
<dbReference type="Proteomes" id="UP000288716">
    <property type="component" value="Unassembled WGS sequence"/>
</dbReference>
<feature type="region of interest" description="Disordered" evidence="10">
    <location>
        <begin position="547"/>
        <end position="568"/>
    </location>
</feature>
<organism evidence="14 15">
    <name type="scientific">Leptotrombidium deliense</name>
    <dbReference type="NCBI Taxonomy" id="299467"/>
    <lineage>
        <taxon>Eukaryota</taxon>
        <taxon>Metazoa</taxon>
        <taxon>Ecdysozoa</taxon>
        <taxon>Arthropoda</taxon>
        <taxon>Chelicerata</taxon>
        <taxon>Arachnida</taxon>
        <taxon>Acari</taxon>
        <taxon>Acariformes</taxon>
        <taxon>Trombidiformes</taxon>
        <taxon>Prostigmata</taxon>
        <taxon>Anystina</taxon>
        <taxon>Parasitengona</taxon>
        <taxon>Trombiculoidea</taxon>
        <taxon>Trombiculidae</taxon>
        <taxon>Leptotrombidium</taxon>
    </lineage>
</organism>
<dbReference type="GO" id="GO:0005634">
    <property type="term" value="C:nucleus"/>
    <property type="evidence" value="ECO:0007669"/>
    <property type="project" value="UniProtKB-SubCell"/>
</dbReference>
<protein>
    <recommendedName>
        <fullName evidence="3 9">Mediator of RNA polymerase II transcription subunit 15</fullName>
    </recommendedName>
    <alternativeName>
        <fullName evidence="8 9">Mediator complex subunit 15</fullName>
    </alternativeName>
</protein>
<evidence type="ECO:0000256" key="6">
    <source>
        <dbReference type="ARBA" id="ARBA00023163"/>
    </source>
</evidence>
<evidence type="ECO:0000256" key="9">
    <source>
        <dbReference type="RuleBase" id="RU364148"/>
    </source>
</evidence>
<evidence type="ECO:0000256" key="3">
    <source>
        <dbReference type="ARBA" id="ARBA00019613"/>
    </source>
</evidence>
<dbReference type="VEuPathDB" id="VectorBase:LDEU002740"/>
<dbReference type="PANTHER" id="PTHR31804">
    <property type="entry name" value="MEDIATOR OF RNA POLYMERASE II TRANSCRIPTION SUBUNIT 15"/>
    <property type="match status" value="1"/>
</dbReference>
<dbReference type="STRING" id="299467.A0A443SP40"/>
<name>A0A443SP40_9ACAR</name>
<gene>
    <name evidence="9" type="primary">MED15</name>
    <name evidence="14" type="ORF">B4U80_10714</name>
</gene>
<dbReference type="InterPro" id="IPR036529">
    <property type="entry name" value="KIX_dom_sf"/>
</dbReference>
<dbReference type="PANTHER" id="PTHR31804:SF3">
    <property type="entry name" value="MEDIATOR OF RNA POLYMERASE II TRANSCRIPTION SUBUNIT 15"/>
    <property type="match status" value="1"/>
</dbReference>
<feature type="domain" description="ARC105/Med15 mediator subunit C-terminal" evidence="13">
    <location>
        <begin position="481"/>
        <end position="557"/>
    </location>
</feature>
<comment type="caution">
    <text evidence="14">The sequence shown here is derived from an EMBL/GenBank/DDBJ whole genome shotgun (WGS) entry which is preliminary data.</text>
</comment>
<keyword evidence="15" id="KW-1185">Reference proteome</keyword>
<proteinExistence type="inferred from homology"/>
<dbReference type="Pfam" id="PF21538">
    <property type="entry name" value="Med15_M"/>
    <property type="match status" value="1"/>
</dbReference>
<evidence type="ECO:0000256" key="10">
    <source>
        <dbReference type="SAM" id="MobiDB-lite"/>
    </source>
</evidence>
<sequence length="568" mass="62743">MSAEGDWRSPQFRQSIRAKLEEIIRQAGQTANVVDLENQIFIKAKSREEYLRLTAKLIRFFQENSAKKAHTPMQQTVVGQTVPVIAPDPITSLQSLTSSQNSGDMLGNIAMSVPVSTLSDGSVMNVTSVSSVPVTISMNATSVNQLPQMNQSQQLVQLLVNQMLLPNAGTGQVSNQQRTVMPSNIQMIQRMRQPANQQPVQVPQTIVDGSYYAGQNIQNTPSHAQYQTNVTQPFHNSPSVMIGGQSQSTLSGPHSQLNQIQSTPVMTPSPSNYVPSPSQGLLTSPMSVGMINQRAPFSNNAVASPSSLNTPVMVQNQSPIMRPLNEDQAYLDKLKQLSKYIEPLRNMITRIDRDERKKDLHKINNLLEIISDPNRRCSMETLLKCEQVLEKMEFKIRVGIFTIETDNTSTLSQSQVTNHSKIQDHNIGQPLLDAVKLNIKKPFFNHTLLRTFGSAVAALTNSSYRIPSPPPKHSKIEEPEVPDVLQGEIARLDHRFKVQMDPLQHSGSKTISLICRLDDVDLPSVPSIAIHVPVGYPDVPPQCRIDDLDGNECSSSSKLSGTIDPNVK</sequence>
<dbReference type="Pfam" id="PF09606">
    <property type="entry name" value="Med15_N"/>
    <property type="match status" value="1"/>
</dbReference>
<dbReference type="AlphaFoldDB" id="A0A443SP40"/>
<evidence type="ECO:0000313" key="15">
    <source>
        <dbReference type="Proteomes" id="UP000288716"/>
    </source>
</evidence>
<dbReference type="EMBL" id="NCKV01000975">
    <property type="protein sequence ID" value="RWS29299.1"/>
    <property type="molecule type" value="Genomic_DNA"/>
</dbReference>
<evidence type="ECO:0000256" key="4">
    <source>
        <dbReference type="ARBA" id="ARBA00023015"/>
    </source>
</evidence>
<comment type="function">
    <text evidence="9">Component of the Mediator complex, a coactivator involved in the regulated transcription of nearly all RNA polymerase II-dependent genes. Mediator functions as a bridge to convey information from gene-specific regulatory proteins to the basal RNA polymerase II transcription machinery. Mediator is recruited to promoters by direct interactions with regulatory proteins and serves as a scaffold for the assembly of a functional preinitiation complex with RNA polymerase II and the general transcription factors.</text>
</comment>
<dbReference type="InterPro" id="IPR048386">
    <property type="entry name" value="Med15_C"/>
</dbReference>
<reference evidence="14 15" key="1">
    <citation type="journal article" date="2018" name="Gigascience">
        <title>Genomes of trombidid mites reveal novel predicted allergens and laterally-transferred genes associated with secondary metabolism.</title>
        <authorList>
            <person name="Dong X."/>
            <person name="Chaisiri K."/>
            <person name="Xia D."/>
            <person name="Armstrong S.D."/>
            <person name="Fang Y."/>
            <person name="Donnelly M.J."/>
            <person name="Kadowaki T."/>
            <person name="McGarry J.W."/>
            <person name="Darby A.C."/>
            <person name="Makepeace B.L."/>
        </authorList>
    </citation>
    <scope>NUCLEOTIDE SEQUENCE [LARGE SCALE GENOMIC DNA]</scope>
    <source>
        <strain evidence="14">UoL-UT</strain>
    </source>
</reference>
<comment type="subunit">
    <text evidence="9">Component of the Mediator complex.</text>
</comment>
<evidence type="ECO:0000256" key="8">
    <source>
        <dbReference type="ARBA" id="ARBA00032016"/>
    </source>
</evidence>
<evidence type="ECO:0000256" key="7">
    <source>
        <dbReference type="ARBA" id="ARBA00023242"/>
    </source>
</evidence>
<dbReference type="Gene3D" id="1.10.246.20">
    <property type="entry name" value="Coactivator CBP, KIX domain"/>
    <property type="match status" value="1"/>
</dbReference>
<feature type="domain" description="ARC105/Med15 mediator subunit central" evidence="12">
    <location>
        <begin position="326"/>
        <end position="455"/>
    </location>
</feature>
<dbReference type="GO" id="GO:0006355">
    <property type="term" value="P:regulation of DNA-templated transcription"/>
    <property type="evidence" value="ECO:0007669"/>
    <property type="project" value="InterPro"/>
</dbReference>
<dbReference type="InterPro" id="IPR048385">
    <property type="entry name" value="Med15_central"/>
</dbReference>
<accession>A0A443SP40</accession>
<evidence type="ECO:0000259" key="11">
    <source>
        <dbReference type="Pfam" id="PF09606"/>
    </source>
</evidence>
<evidence type="ECO:0000259" key="13">
    <source>
        <dbReference type="Pfam" id="PF21539"/>
    </source>
</evidence>
<comment type="similarity">
    <text evidence="2 9">Belongs to the Mediator complex subunit 15 family.</text>
</comment>
<dbReference type="GO" id="GO:0003712">
    <property type="term" value="F:transcription coregulator activity"/>
    <property type="evidence" value="ECO:0007669"/>
    <property type="project" value="InterPro"/>
</dbReference>
<evidence type="ECO:0000256" key="1">
    <source>
        <dbReference type="ARBA" id="ARBA00004123"/>
    </source>
</evidence>
<evidence type="ECO:0000256" key="2">
    <source>
        <dbReference type="ARBA" id="ARBA00009807"/>
    </source>
</evidence>
<evidence type="ECO:0000313" key="14">
    <source>
        <dbReference type="EMBL" id="RWS29299.1"/>
    </source>
</evidence>
<evidence type="ECO:0000256" key="5">
    <source>
        <dbReference type="ARBA" id="ARBA00023159"/>
    </source>
</evidence>